<evidence type="ECO:0000256" key="1">
    <source>
        <dbReference type="SAM" id="Coils"/>
    </source>
</evidence>
<reference evidence="3" key="1">
    <citation type="submission" date="2016-10" db="EMBL/GenBank/DDBJ databases">
        <authorList>
            <person name="Benchimol M."/>
            <person name="Almeida L.G."/>
            <person name="Vasconcelos A.T."/>
            <person name="Perreira-Neves A."/>
            <person name="Rosa I.A."/>
            <person name="Tasca T."/>
            <person name="Bogo M.R."/>
            <person name="de Souza W."/>
        </authorList>
    </citation>
    <scope>NUCLEOTIDE SEQUENCE [LARGE SCALE GENOMIC DNA]</scope>
    <source>
        <strain evidence="3">K</strain>
    </source>
</reference>
<keyword evidence="4" id="KW-1185">Reference proteome</keyword>
<comment type="caution">
    <text evidence="3">The sequence shown here is derived from an EMBL/GenBank/DDBJ whole genome shotgun (WGS) entry which is preliminary data.</text>
</comment>
<dbReference type="GeneID" id="94843099"/>
<organism evidence="3 4">
    <name type="scientific">Tritrichomonas foetus</name>
    <dbReference type="NCBI Taxonomy" id="1144522"/>
    <lineage>
        <taxon>Eukaryota</taxon>
        <taxon>Metamonada</taxon>
        <taxon>Parabasalia</taxon>
        <taxon>Tritrichomonadida</taxon>
        <taxon>Tritrichomonadidae</taxon>
        <taxon>Tritrichomonas</taxon>
    </lineage>
</organism>
<gene>
    <name evidence="3" type="ORF">TRFO_32234</name>
</gene>
<accession>A0A1J4JR90</accession>
<evidence type="ECO:0000313" key="3">
    <source>
        <dbReference type="EMBL" id="OHT00936.1"/>
    </source>
</evidence>
<feature type="region of interest" description="Disordered" evidence="2">
    <location>
        <begin position="300"/>
        <end position="322"/>
    </location>
</feature>
<keyword evidence="1" id="KW-0175">Coiled coil</keyword>
<dbReference type="EMBL" id="MLAK01000931">
    <property type="protein sequence ID" value="OHT00936.1"/>
    <property type="molecule type" value="Genomic_DNA"/>
</dbReference>
<dbReference type="Proteomes" id="UP000179807">
    <property type="component" value="Unassembled WGS sequence"/>
</dbReference>
<dbReference type="VEuPathDB" id="TrichDB:TRFO_32234"/>
<protein>
    <submittedName>
        <fullName evidence="3">Uncharacterized protein</fullName>
    </submittedName>
</protein>
<evidence type="ECO:0000313" key="4">
    <source>
        <dbReference type="Proteomes" id="UP000179807"/>
    </source>
</evidence>
<dbReference type="RefSeq" id="XP_068354072.1">
    <property type="nucleotide sequence ID" value="XM_068508395.1"/>
</dbReference>
<dbReference type="OrthoDB" id="10612046at2759"/>
<proteinExistence type="predicted"/>
<evidence type="ECO:0000256" key="2">
    <source>
        <dbReference type="SAM" id="MobiDB-lite"/>
    </source>
</evidence>
<sequence>MTKFTKHFTKKIANVRKFKMLQKQGLMNPRTSKEAHRFLQAAVDKGDFEAADKYFNDYNDLLLFEDEMNLGMRVADYFKENQTLSTKLENNCKQFESDIQKKIDDTQNAYQRKFEKLQRKQEKELHELSEKWQSLREESSQSAMADYQQSIVTAKLIAGQNRFKEAAAIRTQSMKLRVAATTQNNARVDEHFEKQLKLMQNRHKVELKQLIQKRNNEIRTLQIMLEEAPNQAVDCFQVENANNVVNVAKKFKTDRKVPLSLQMQTIHGKRLDPQDDVMFGNNVDGVFTQRMTNMNQTLTTPIPITENRSTKKKPSQASSRLY</sequence>
<dbReference type="AlphaFoldDB" id="A0A1J4JR90"/>
<name>A0A1J4JR90_9EUKA</name>
<feature type="coiled-coil region" evidence="1">
    <location>
        <begin position="103"/>
        <end position="138"/>
    </location>
</feature>